<feature type="transmembrane region" description="Helical" evidence="8">
    <location>
        <begin position="336"/>
        <end position="357"/>
    </location>
</feature>
<evidence type="ECO:0000256" key="3">
    <source>
        <dbReference type="ARBA" id="ARBA00022449"/>
    </source>
</evidence>
<comment type="subcellular location">
    <subcellularLocation>
        <location evidence="1">Cell membrane</location>
        <topology evidence="1">Multi-pass membrane protein</topology>
    </subcellularLocation>
</comment>
<evidence type="ECO:0000259" key="9">
    <source>
        <dbReference type="Pfam" id="PF00999"/>
    </source>
</evidence>
<evidence type="ECO:0000256" key="7">
    <source>
        <dbReference type="ARBA" id="ARBA00023136"/>
    </source>
</evidence>
<evidence type="ECO:0000256" key="5">
    <source>
        <dbReference type="ARBA" id="ARBA00022989"/>
    </source>
</evidence>
<name>A0A6G9XWN1_NOCBR</name>
<organism evidence="10 11">
    <name type="scientific">Nocardia brasiliensis</name>
    <dbReference type="NCBI Taxonomy" id="37326"/>
    <lineage>
        <taxon>Bacteria</taxon>
        <taxon>Bacillati</taxon>
        <taxon>Actinomycetota</taxon>
        <taxon>Actinomycetes</taxon>
        <taxon>Mycobacteriales</taxon>
        <taxon>Nocardiaceae</taxon>
        <taxon>Nocardia</taxon>
    </lineage>
</organism>
<protein>
    <submittedName>
        <fullName evidence="10">Sodium:proton exchanger</fullName>
    </submittedName>
</protein>
<feature type="transmembrane region" description="Helical" evidence="8">
    <location>
        <begin position="234"/>
        <end position="258"/>
    </location>
</feature>
<dbReference type="PANTHER" id="PTHR32507:SF8">
    <property type="entry name" value="CNH1P"/>
    <property type="match status" value="1"/>
</dbReference>
<feature type="transmembrane region" description="Helical" evidence="8">
    <location>
        <begin position="116"/>
        <end position="138"/>
    </location>
</feature>
<accession>A0A6G9XWN1</accession>
<keyword evidence="3" id="KW-0050">Antiport</keyword>
<dbReference type="GO" id="GO:0005886">
    <property type="term" value="C:plasma membrane"/>
    <property type="evidence" value="ECO:0007669"/>
    <property type="project" value="UniProtKB-SubCell"/>
</dbReference>
<proteinExistence type="predicted"/>
<feature type="transmembrane region" description="Helical" evidence="8">
    <location>
        <begin position="56"/>
        <end position="76"/>
    </location>
</feature>
<dbReference type="RefSeq" id="WP_167464410.1">
    <property type="nucleotide sequence ID" value="NZ_CP046171.1"/>
</dbReference>
<evidence type="ECO:0000313" key="11">
    <source>
        <dbReference type="Proteomes" id="UP000501705"/>
    </source>
</evidence>
<dbReference type="GO" id="GO:0015297">
    <property type="term" value="F:antiporter activity"/>
    <property type="evidence" value="ECO:0007669"/>
    <property type="project" value="UniProtKB-KW"/>
</dbReference>
<dbReference type="Proteomes" id="UP000501705">
    <property type="component" value="Chromosome"/>
</dbReference>
<evidence type="ECO:0000256" key="1">
    <source>
        <dbReference type="ARBA" id="ARBA00004651"/>
    </source>
</evidence>
<dbReference type="PANTHER" id="PTHR32507">
    <property type="entry name" value="NA(+)/H(+) ANTIPORTER 1"/>
    <property type="match status" value="1"/>
</dbReference>
<feature type="transmembrane region" description="Helical" evidence="8">
    <location>
        <begin position="88"/>
        <end position="110"/>
    </location>
</feature>
<feature type="transmembrane region" description="Helical" evidence="8">
    <location>
        <begin position="279"/>
        <end position="298"/>
    </location>
</feature>
<dbReference type="EMBL" id="CP046171">
    <property type="protein sequence ID" value="QIS05329.1"/>
    <property type="molecule type" value="Genomic_DNA"/>
</dbReference>
<evidence type="ECO:0000256" key="4">
    <source>
        <dbReference type="ARBA" id="ARBA00022692"/>
    </source>
</evidence>
<keyword evidence="5 8" id="KW-1133">Transmembrane helix</keyword>
<keyword evidence="7 8" id="KW-0472">Membrane</keyword>
<keyword evidence="2" id="KW-0813">Transport</keyword>
<evidence type="ECO:0000256" key="8">
    <source>
        <dbReference type="SAM" id="Phobius"/>
    </source>
</evidence>
<keyword evidence="4 8" id="KW-0812">Transmembrane</keyword>
<feature type="transmembrane region" description="Helical" evidence="8">
    <location>
        <begin position="363"/>
        <end position="389"/>
    </location>
</feature>
<dbReference type="GO" id="GO:1902600">
    <property type="term" value="P:proton transmembrane transport"/>
    <property type="evidence" value="ECO:0007669"/>
    <property type="project" value="InterPro"/>
</dbReference>
<feature type="transmembrane region" description="Helical" evidence="8">
    <location>
        <begin position="192"/>
        <end position="214"/>
    </location>
</feature>
<keyword evidence="6" id="KW-0406">Ion transport</keyword>
<evidence type="ECO:0000256" key="2">
    <source>
        <dbReference type="ARBA" id="ARBA00022448"/>
    </source>
</evidence>
<evidence type="ECO:0000313" key="10">
    <source>
        <dbReference type="EMBL" id="QIS05329.1"/>
    </source>
</evidence>
<feature type="transmembrane region" description="Helical" evidence="8">
    <location>
        <begin position="304"/>
        <end position="324"/>
    </location>
</feature>
<evidence type="ECO:0000256" key="6">
    <source>
        <dbReference type="ARBA" id="ARBA00023065"/>
    </source>
</evidence>
<dbReference type="Pfam" id="PF00999">
    <property type="entry name" value="Na_H_Exchanger"/>
    <property type="match status" value="1"/>
</dbReference>
<sequence>MFIAIAATMAVILIWSCLSRTMARWKVTAPLAMVTVGAVVSWSSDHRLSEAINTDAAQRIVEFILALFLFLGATEVRDGLTGRRHTGVFRLLLIAFPLSLGAAYLLGFALLPDVSWTVLLLIACIVIPMDLVPAQAIVRDLRVPERVRHALTVESGFNDGLVAPVFLFALTAAEASADSDQALHALGQAVPAVLKSIVIGVSLGTSAGYCMTFAARRRWTDARAVRVGTIALPVLTYSVAIWLGGNGFVAAFLAGIAYSTTRHGLPGTPLQSTDDVAEFSGLAMWFIVGNMAAATLSWLSWQVIGYGLLALTVVRLVPVALALLGSPFTMRERLMLGLLGPRGVASIVFALLAFNGLRQDDDAFLVIGVTLVVVVGSVVLHGIGAPLVAEHLGKRRRDKGIAAGPE</sequence>
<feature type="domain" description="Cation/H+ exchanger transmembrane" evidence="9">
    <location>
        <begin position="20"/>
        <end position="376"/>
    </location>
</feature>
<gene>
    <name evidence="10" type="ORF">F5X71_26150</name>
</gene>
<reference evidence="10 11" key="1">
    <citation type="journal article" date="2019" name="ACS Chem. Biol.">
        <title>Identification and Mobilization of a Cryptic Antibiotic Biosynthesis Gene Locus from a Human-Pathogenic Nocardia Isolate.</title>
        <authorList>
            <person name="Herisse M."/>
            <person name="Ishida K."/>
            <person name="Porter J.L."/>
            <person name="Howden B."/>
            <person name="Hertweck C."/>
            <person name="Stinear T.P."/>
            <person name="Pidot S.J."/>
        </authorList>
    </citation>
    <scope>NUCLEOTIDE SEQUENCE [LARGE SCALE GENOMIC DNA]</scope>
    <source>
        <strain evidence="10 11">AUSMDU00024985</strain>
    </source>
</reference>
<dbReference type="AlphaFoldDB" id="A0A6G9XWN1"/>
<dbReference type="InterPro" id="IPR006153">
    <property type="entry name" value="Cation/H_exchanger_TM"/>
</dbReference>